<comment type="caution">
    <text evidence="16">The sequence shown here is derived from an EMBL/GenBank/DDBJ whole genome shotgun (WGS) entry which is preliminary data.</text>
</comment>
<comment type="similarity">
    <text evidence="4 14">Belongs to the BRE1 family.</text>
</comment>
<keyword evidence="11 14" id="KW-0175">Coiled coil</keyword>
<evidence type="ECO:0000256" key="3">
    <source>
        <dbReference type="ARBA" id="ARBA00004906"/>
    </source>
</evidence>
<accession>A0ABV2AI78</accession>
<reference evidence="16 17" key="1">
    <citation type="journal article" date="2024" name="BMC Biol.">
        <title>Comparative genomics of Ascetosporea gives new insight into the evolutionary basis for animal parasitism in Rhizaria.</title>
        <authorList>
            <person name="Hiltunen Thoren M."/>
            <person name="Onut-Brannstrom I."/>
            <person name="Alfjorden A."/>
            <person name="Peckova H."/>
            <person name="Swords F."/>
            <person name="Hooper C."/>
            <person name="Holzer A.S."/>
            <person name="Bass D."/>
            <person name="Burki F."/>
        </authorList>
    </citation>
    <scope>NUCLEOTIDE SEQUENCE [LARGE SCALE GENOMIC DNA]</scope>
    <source>
        <strain evidence="16">20-A016</strain>
    </source>
</reference>
<keyword evidence="6 14" id="KW-0479">Metal-binding</keyword>
<evidence type="ECO:0000259" key="15">
    <source>
        <dbReference type="PROSITE" id="PS50089"/>
    </source>
</evidence>
<dbReference type="EMBL" id="JBDODL010000273">
    <property type="protein sequence ID" value="MES1919381.1"/>
    <property type="molecule type" value="Genomic_DNA"/>
</dbReference>
<name>A0ABV2AI78_9EUKA</name>
<evidence type="ECO:0000256" key="4">
    <source>
        <dbReference type="ARBA" id="ARBA00005555"/>
    </source>
</evidence>
<evidence type="ECO:0000313" key="17">
    <source>
        <dbReference type="Proteomes" id="UP001439008"/>
    </source>
</evidence>
<dbReference type="Proteomes" id="UP001439008">
    <property type="component" value="Unassembled WGS sequence"/>
</dbReference>
<evidence type="ECO:0000256" key="5">
    <source>
        <dbReference type="ARBA" id="ARBA00022679"/>
    </source>
</evidence>
<dbReference type="InterPro" id="IPR017907">
    <property type="entry name" value="Znf_RING_CS"/>
</dbReference>
<dbReference type="EC" id="2.3.2.27" evidence="14"/>
<evidence type="ECO:0000256" key="13">
    <source>
        <dbReference type="PROSITE-ProRule" id="PRU00175"/>
    </source>
</evidence>
<proteinExistence type="inferred from homology"/>
<evidence type="ECO:0000256" key="11">
    <source>
        <dbReference type="ARBA" id="ARBA00023054"/>
    </source>
</evidence>
<comment type="catalytic activity">
    <reaction evidence="1 14">
        <text>S-ubiquitinyl-[E2 ubiquitin-conjugating enzyme]-L-cysteine + [acceptor protein]-L-lysine = [E2 ubiquitin-conjugating enzyme]-L-cysteine + N(6)-ubiquitinyl-[acceptor protein]-L-lysine.</text>
        <dbReference type="EC" id="2.3.2.27"/>
    </reaction>
</comment>
<comment type="subcellular location">
    <subcellularLocation>
        <location evidence="2 14">Nucleus</location>
    </subcellularLocation>
</comment>
<dbReference type="SMART" id="SM00184">
    <property type="entry name" value="RING"/>
    <property type="match status" value="1"/>
</dbReference>
<feature type="domain" description="RING-type" evidence="15">
    <location>
        <begin position="175"/>
        <end position="210"/>
    </location>
</feature>
<evidence type="ECO:0000256" key="14">
    <source>
        <dbReference type="RuleBase" id="RU365038"/>
    </source>
</evidence>
<dbReference type="InterPro" id="IPR013083">
    <property type="entry name" value="Znf_RING/FYVE/PHD"/>
</dbReference>
<evidence type="ECO:0000256" key="7">
    <source>
        <dbReference type="ARBA" id="ARBA00022771"/>
    </source>
</evidence>
<evidence type="ECO:0000256" key="12">
    <source>
        <dbReference type="ARBA" id="ARBA00023242"/>
    </source>
</evidence>
<evidence type="ECO:0000256" key="8">
    <source>
        <dbReference type="ARBA" id="ARBA00022786"/>
    </source>
</evidence>
<gene>
    <name evidence="16" type="primary">HUB1</name>
    <name evidence="16" type="ORF">MHBO_001224</name>
</gene>
<keyword evidence="5 14" id="KW-0808">Transferase</keyword>
<keyword evidence="8 14" id="KW-0833">Ubl conjugation pathway</keyword>
<dbReference type="InterPro" id="IPR013956">
    <property type="entry name" value="E3_ubiquit_lig_Bre1"/>
</dbReference>
<protein>
    <recommendedName>
        <fullName evidence="14">E3 ubiquitin protein ligase</fullName>
        <ecNumber evidence="14">2.3.2.27</ecNumber>
    </recommendedName>
</protein>
<evidence type="ECO:0000256" key="1">
    <source>
        <dbReference type="ARBA" id="ARBA00000900"/>
    </source>
</evidence>
<dbReference type="GO" id="GO:0061630">
    <property type="term" value="F:ubiquitin protein ligase activity"/>
    <property type="evidence" value="ECO:0007669"/>
    <property type="project" value="UniProtKB-EC"/>
</dbReference>
<dbReference type="InterPro" id="IPR001841">
    <property type="entry name" value="Znf_RING"/>
</dbReference>
<keyword evidence="7 13" id="KW-0863">Zinc-finger</keyword>
<dbReference type="SUPFAM" id="SSF57850">
    <property type="entry name" value="RING/U-box"/>
    <property type="match status" value="1"/>
</dbReference>
<keyword evidence="12 14" id="KW-0539">Nucleus</keyword>
<dbReference type="Pfam" id="PF13920">
    <property type="entry name" value="zf-C3HC4_3"/>
    <property type="match status" value="1"/>
</dbReference>
<keyword evidence="17" id="KW-1185">Reference proteome</keyword>
<evidence type="ECO:0000256" key="6">
    <source>
        <dbReference type="ARBA" id="ARBA00022723"/>
    </source>
</evidence>
<dbReference type="PROSITE" id="PS00518">
    <property type="entry name" value="ZF_RING_1"/>
    <property type="match status" value="1"/>
</dbReference>
<comment type="pathway">
    <text evidence="3 14">Protein modification; protein ubiquitination.</text>
</comment>
<evidence type="ECO:0000256" key="9">
    <source>
        <dbReference type="ARBA" id="ARBA00022833"/>
    </source>
</evidence>
<dbReference type="PANTHER" id="PTHR23163:SF0">
    <property type="entry name" value="E3 UBIQUITIN-PROTEIN LIGASE BRE1"/>
    <property type="match status" value="1"/>
</dbReference>
<evidence type="ECO:0000313" key="16">
    <source>
        <dbReference type="EMBL" id="MES1919381.1"/>
    </source>
</evidence>
<dbReference type="Gene3D" id="3.30.40.10">
    <property type="entry name" value="Zinc/RING finger domain, C3HC4 (zinc finger)"/>
    <property type="match status" value="1"/>
</dbReference>
<keyword evidence="10 14" id="KW-0156">Chromatin regulator</keyword>
<keyword evidence="16" id="KW-0012">Acyltransferase</keyword>
<sequence length="224" mass="25934">MIMCKTFMSSRPFGGDLSLKGCKKGKLCERAHGNEDLRPGRNDHQKFNSVEKSFFKQAKEEIGEGDNRSGKKLNLDSIDFLNVDFDLSNIPEEGEGESVEIAKMRKELESVTSKCKELTESYKKNYYDIVDAVTKRIEKETKEMRLSCKEEVRYLEKLAKKRLEEMDDLRFRLKCPLCHNRNRNAVLDPCGHLFCAQCYQKTNIKECFYCGLKCNSIILIKSKN</sequence>
<keyword evidence="9 14" id="KW-0862">Zinc</keyword>
<evidence type="ECO:0000256" key="10">
    <source>
        <dbReference type="ARBA" id="ARBA00022853"/>
    </source>
</evidence>
<dbReference type="PANTHER" id="PTHR23163">
    <property type="entry name" value="RING FINGER PROTEIN-RELATED"/>
    <property type="match status" value="1"/>
</dbReference>
<dbReference type="PROSITE" id="PS50089">
    <property type="entry name" value="ZF_RING_2"/>
    <property type="match status" value="1"/>
</dbReference>
<evidence type="ECO:0000256" key="2">
    <source>
        <dbReference type="ARBA" id="ARBA00004123"/>
    </source>
</evidence>
<organism evidence="16 17">
    <name type="scientific">Bonamia ostreae</name>
    <dbReference type="NCBI Taxonomy" id="126728"/>
    <lineage>
        <taxon>Eukaryota</taxon>
        <taxon>Sar</taxon>
        <taxon>Rhizaria</taxon>
        <taxon>Endomyxa</taxon>
        <taxon>Ascetosporea</taxon>
        <taxon>Haplosporida</taxon>
        <taxon>Bonamia</taxon>
    </lineage>
</organism>